<dbReference type="WBParaSite" id="PS1159_v2.g7648.t1">
    <property type="protein sequence ID" value="PS1159_v2.g7648.t1"/>
    <property type="gene ID" value="PS1159_v2.g7648"/>
</dbReference>
<evidence type="ECO:0000313" key="1">
    <source>
        <dbReference type="Proteomes" id="UP000887580"/>
    </source>
</evidence>
<proteinExistence type="predicted"/>
<dbReference type="Proteomes" id="UP000887580">
    <property type="component" value="Unplaced"/>
</dbReference>
<evidence type="ECO:0000313" key="2">
    <source>
        <dbReference type="WBParaSite" id="PS1159_v2.g7648.t1"/>
    </source>
</evidence>
<name>A0AC35GQV1_9BILA</name>
<reference evidence="2" key="1">
    <citation type="submission" date="2022-11" db="UniProtKB">
        <authorList>
            <consortium name="WormBaseParasite"/>
        </authorList>
    </citation>
    <scope>IDENTIFICATION</scope>
</reference>
<protein>
    <submittedName>
        <fullName evidence="2">Uncharacterized protein</fullName>
    </submittedName>
</protein>
<accession>A0AC35GQV1</accession>
<sequence length="156" mass="17869">MNFTLETLDDKDFYFTARKDDCDIIPIKMYLSTSSLSTKVLCDANRNRMKCKTLSHEDIDSAPRLKDYQLDLYGGYDAVGIHFTKEGSKYLLKISSAFTPADKNTLCAFLMEWPSSVNLKETQGQVPEYPKNFDVCEDFCDSLKNETGILNRFQKV</sequence>
<organism evidence="1 2">
    <name type="scientific">Panagrolaimus sp. PS1159</name>
    <dbReference type="NCBI Taxonomy" id="55785"/>
    <lineage>
        <taxon>Eukaryota</taxon>
        <taxon>Metazoa</taxon>
        <taxon>Ecdysozoa</taxon>
        <taxon>Nematoda</taxon>
        <taxon>Chromadorea</taxon>
        <taxon>Rhabditida</taxon>
        <taxon>Tylenchina</taxon>
        <taxon>Panagrolaimomorpha</taxon>
        <taxon>Panagrolaimoidea</taxon>
        <taxon>Panagrolaimidae</taxon>
        <taxon>Panagrolaimus</taxon>
    </lineage>
</organism>